<keyword evidence="3" id="KW-0479">Metal-binding</keyword>
<dbReference type="Gene3D" id="3.30.980.10">
    <property type="entry name" value="Threonyl-trna Synthetase, Chain A, domain 2"/>
    <property type="match status" value="1"/>
</dbReference>
<protein>
    <recommendedName>
        <fullName evidence="6">Threonyl/alanyl tRNA synthetase SAD domain-containing protein</fullName>
    </recommendedName>
</protein>
<evidence type="ECO:0000256" key="2">
    <source>
        <dbReference type="ARBA" id="ARBA00008429"/>
    </source>
</evidence>
<dbReference type="SMART" id="SM00863">
    <property type="entry name" value="tRNA_SAD"/>
    <property type="match status" value="1"/>
</dbReference>
<evidence type="ECO:0000313" key="8">
    <source>
        <dbReference type="Proteomes" id="UP000075714"/>
    </source>
</evidence>
<dbReference type="PANTHER" id="PTHR43462:SF1">
    <property type="entry name" value="ALANYL-TRNA EDITING PROTEIN AARSD1"/>
    <property type="match status" value="1"/>
</dbReference>
<feature type="domain" description="Threonyl/alanyl tRNA synthetase SAD" evidence="6">
    <location>
        <begin position="229"/>
        <end position="271"/>
    </location>
</feature>
<dbReference type="PANTHER" id="PTHR43462">
    <property type="entry name" value="ALANYL-TRNA EDITING PROTEIN"/>
    <property type="match status" value="1"/>
</dbReference>
<feature type="region of interest" description="Disordered" evidence="5">
    <location>
        <begin position="1"/>
        <end position="44"/>
    </location>
</feature>
<dbReference type="GO" id="GO:0002196">
    <property type="term" value="F:Ser-tRNA(Ala) deacylase activity"/>
    <property type="evidence" value="ECO:0007669"/>
    <property type="project" value="TreeGrafter"/>
</dbReference>
<dbReference type="GO" id="GO:0043039">
    <property type="term" value="P:tRNA aminoacylation"/>
    <property type="evidence" value="ECO:0007669"/>
    <property type="project" value="InterPro"/>
</dbReference>
<dbReference type="OrthoDB" id="539923at2759"/>
<organism evidence="7 8">
    <name type="scientific">Gonium pectorale</name>
    <name type="common">Green alga</name>
    <dbReference type="NCBI Taxonomy" id="33097"/>
    <lineage>
        <taxon>Eukaryota</taxon>
        <taxon>Viridiplantae</taxon>
        <taxon>Chlorophyta</taxon>
        <taxon>core chlorophytes</taxon>
        <taxon>Chlorophyceae</taxon>
        <taxon>CS clade</taxon>
        <taxon>Chlamydomonadales</taxon>
        <taxon>Volvocaceae</taxon>
        <taxon>Gonium</taxon>
    </lineage>
</organism>
<dbReference type="SUPFAM" id="SSF50447">
    <property type="entry name" value="Translation proteins"/>
    <property type="match status" value="1"/>
</dbReference>
<dbReference type="InterPro" id="IPR012947">
    <property type="entry name" value="tRNA_SAD"/>
</dbReference>
<dbReference type="GO" id="GO:0004812">
    <property type="term" value="F:aminoacyl-tRNA ligase activity"/>
    <property type="evidence" value="ECO:0007669"/>
    <property type="project" value="InterPro"/>
</dbReference>
<dbReference type="SUPFAM" id="SSF55186">
    <property type="entry name" value="ThrRS/AlaRS common domain"/>
    <property type="match status" value="1"/>
</dbReference>
<comment type="similarity">
    <text evidence="2">Belongs to the class-II aminoacyl-tRNA synthetase family. Alax-L subfamily.</text>
</comment>
<evidence type="ECO:0000256" key="4">
    <source>
        <dbReference type="ARBA" id="ARBA00022833"/>
    </source>
</evidence>
<gene>
    <name evidence="7" type="ORF">GPECTOR_23g108</name>
</gene>
<comment type="caution">
    <text evidence="7">The sequence shown here is derived from an EMBL/GenBank/DDBJ whole genome shotgun (WGS) entry which is preliminary data.</text>
</comment>
<proteinExistence type="inferred from homology"/>
<reference evidence="8" key="1">
    <citation type="journal article" date="2016" name="Nat. Commun.">
        <title>The Gonium pectorale genome demonstrates co-option of cell cycle regulation during the evolution of multicellularity.</title>
        <authorList>
            <person name="Hanschen E.R."/>
            <person name="Marriage T.N."/>
            <person name="Ferris P.J."/>
            <person name="Hamaji T."/>
            <person name="Toyoda A."/>
            <person name="Fujiyama A."/>
            <person name="Neme R."/>
            <person name="Noguchi H."/>
            <person name="Minakuchi Y."/>
            <person name="Suzuki M."/>
            <person name="Kawai-Toyooka H."/>
            <person name="Smith D.R."/>
            <person name="Sparks H."/>
            <person name="Anderson J."/>
            <person name="Bakaric R."/>
            <person name="Luria V."/>
            <person name="Karger A."/>
            <person name="Kirschner M.W."/>
            <person name="Durand P.M."/>
            <person name="Michod R.E."/>
            <person name="Nozaki H."/>
            <person name="Olson B.J."/>
        </authorList>
    </citation>
    <scope>NUCLEOTIDE SEQUENCE [LARGE SCALE GENOMIC DNA]</scope>
    <source>
        <strain evidence="8">NIES-2863</strain>
    </source>
</reference>
<evidence type="ECO:0000313" key="7">
    <source>
        <dbReference type="EMBL" id="KXZ49019.1"/>
    </source>
</evidence>
<dbReference type="InterPro" id="IPR018163">
    <property type="entry name" value="Thr/Ala-tRNA-synth_IIc_edit"/>
</dbReference>
<name>A0A150GGW2_GONPE</name>
<dbReference type="Gene3D" id="2.40.30.130">
    <property type="match status" value="1"/>
</dbReference>
<sequence length="486" mass="49178">MPAPITFGKKGSSRGGKGPGTDGKGGAANKGADSGPAREAAATVGAAESLCPRYEVVLKESPLFPESGGQPCDTGQLLTRREDGSIDAIAVLEVSWKEVRAAQAARGVGRKRGGPEPQVAGQHVLSAVASRLLGADTASWELHPLQEEAHGSGDLCCVAIDLTAPSISAEQLTALEAAANAELRAVRPVAPLLLDPSDQRDVARLSALREQPDFRGKLPPAEKVKGSKLRLVHIEGLDVNACGGTHVRSTGEVQLLKLVGVERTRGQTRLRFVAGGRALAALGGCLGREAALTATLTVPPVRMERREGAKVRKLQAAELSERIGRDLAAAAAAASADGGASPAALSAPVAAAGILVGRSWAMLHRPSSDLDFISAVATAALDAGPPELALLLLTADGTEPGAAQPPPGSKAGLEDSTELTFLVAGRAPDRVKAAGAAVAEALGGRGGGRPGRFQGKASGLHKLSAAASAFVSAVSVAGVSSQGSMQ</sequence>
<dbReference type="EMBL" id="LSYV01000024">
    <property type="protein sequence ID" value="KXZ49019.1"/>
    <property type="molecule type" value="Genomic_DNA"/>
</dbReference>
<evidence type="ECO:0000256" key="5">
    <source>
        <dbReference type="SAM" id="MobiDB-lite"/>
    </source>
</evidence>
<dbReference type="InterPro" id="IPR051335">
    <property type="entry name" value="Alanyl-tRNA_Editing_Enzymes"/>
</dbReference>
<keyword evidence="4" id="KW-0862">Zinc</keyword>
<dbReference type="GO" id="GO:0005524">
    <property type="term" value="F:ATP binding"/>
    <property type="evidence" value="ECO:0007669"/>
    <property type="project" value="InterPro"/>
</dbReference>
<feature type="compositionally biased region" description="Low complexity" evidence="5">
    <location>
        <begin position="29"/>
        <end position="44"/>
    </location>
</feature>
<comment type="cofactor">
    <cofactor evidence="1">
        <name>Zn(2+)</name>
        <dbReference type="ChEBI" id="CHEBI:29105"/>
    </cofactor>
</comment>
<dbReference type="AlphaFoldDB" id="A0A150GGW2"/>
<feature type="compositionally biased region" description="Gly residues" evidence="5">
    <location>
        <begin position="13"/>
        <end position="28"/>
    </location>
</feature>
<dbReference type="Proteomes" id="UP000075714">
    <property type="component" value="Unassembled WGS sequence"/>
</dbReference>
<accession>A0A150GGW2</accession>
<evidence type="ECO:0000256" key="3">
    <source>
        <dbReference type="ARBA" id="ARBA00022723"/>
    </source>
</evidence>
<keyword evidence="8" id="KW-1185">Reference proteome</keyword>
<dbReference type="InterPro" id="IPR009000">
    <property type="entry name" value="Transl_B-barrel_sf"/>
</dbReference>
<dbReference type="Pfam" id="PF07973">
    <property type="entry name" value="tRNA_SAD"/>
    <property type="match status" value="1"/>
</dbReference>
<dbReference type="GO" id="GO:0046872">
    <property type="term" value="F:metal ion binding"/>
    <property type="evidence" value="ECO:0007669"/>
    <property type="project" value="UniProtKB-KW"/>
</dbReference>
<evidence type="ECO:0000256" key="1">
    <source>
        <dbReference type="ARBA" id="ARBA00001947"/>
    </source>
</evidence>
<evidence type="ECO:0000259" key="6">
    <source>
        <dbReference type="SMART" id="SM00863"/>
    </source>
</evidence>